<keyword evidence="2" id="KW-1185">Reference proteome</keyword>
<sequence>MPKTRPSPAGRDALVAPCEAPAQQALLALAAQAGHDPQALHWLLRSLNAHPGLRAHARVFARVHDVLALESIDPTAHRWGDWLPAWVSLLRWAWTQRDALISRAPEALAHFDAQPTARGTGARQRLSHPLMRYGVDTYPVVAALWNSHADAPAHPSAPPHAGAPSLLLPLNKAGADVHHAWLQRRVLLAYWDARWALGESSLLTYDTHRAAQEHLSDHVSSYEAGLALREFSLPGTQTLLAFLQPDAPDFLARLRQAPAVLAQLLPAGLPDARAKRRDWQRYLQGLLRFFQRASLVCQGATDAGGRRARRMYTGAGQRYPEHGFVPWGLSEEAARAGLNLQRRIETALGPDLGLGCEIEAAEIVWQTLPAGGLDVADDAEEGDDPEQRAADAREPLFEWVKPSDYASRLRQATWGSRAHRSAAQHFAWDWRCLTPGELQAVWQALQVDWRLDQPTTSTGLAPRARDAQRLRLGALLVMGMLVTGQPLERLHRLRCWRVHDPQQAPALVARSGTEDLQLVVCGERPLGWALPLPAPSYRTELPPSLNPLARPHLGDGAALLLPDRSPWSDALLAWLRDDARDATAASESVPDPPSKPQGEQVFRMRENTVADAVTHWIAARALDTARITPQRLAHTLAALALAHTGDASLVWLLTGGPTHASEPRMYYTQHPASTLVATVARVQAKLLRRCGAVPRPFAPDAFALEGDPCAGARWVIRSDVVRALLAHLRQRLSQPPAGDIASRAAYHLDYVLYTYLCTALSTGVRGLRAAQQLWQRWERSGCPSTPQWMGLADKELEIASRARLVWLPRPLLQQWSGHAIHGDYARQALAWLGTPVPEQPAWADLQAPQSGLRGMGPKLRARLGMHLQHALRLPEPPEVPLNLARALLRTELLERGVRAEAVDAWLGHANLGEQPWLPASSANLSMLLEPLCGVLETLLQEWGVRPVHSRFALVTRRRGAAGLEPT</sequence>
<accession>A0A3N4TX52</accession>
<evidence type="ECO:0000313" key="1">
    <source>
        <dbReference type="EMBL" id="RPE63032.1"/>
    </source>
</evidence>
<dbReference type="Proteomes" id="UP000272193">
    <property type="component" value="Unassembled WGS sequence"/>
</dbReference>
<reference evidence="1 2" key="1">
    <citation type="submission" date="2018-11" db="EMBL/GenBank/DDBJ databases">
        <title>Genomic Encyclopedia of Type Strains, Phase IV (KMG-IV): sequencing the most valuable type-strain genomes for metagenomic binning, comparative biology and taxonomic classification.</title>
        <authorList>
            <person name="Goeker M."/>
        </authorList>
    </citation>
    <scope>NUCLEOTIDE SEQUENCE [LARGE SCALE GENOMIC DNA]</scope>
    <source>
        <strain evidence="1 2">DSM 101684</strain>
    </source>
</reference>
<evidence type="ECO:0000313" key="2">
    <source>
        <dbReference type="Proteomes" id="UP000272193"/>
    </source>
</evidence>
<organism evidence="1 2">
    <name type="scientific">Tibeticola sediminis</name>
    <dbReference type="NCBI Taxonomy" id="1917811"/>
    <lineage>
        <taxon>Bacteria</taxon>
        <taxon>Pseudomonadati</taxon>
        <taxon>Pseudomonadota</taxon>
        <taxon>Betaproteobacteria</taxon>
        <taxon>Burkholderiales</taxon>
        <taxon>Comamonadaceae</taxon>
        <taxon>Tibeticola</taxon>
    </lineage>
</organism>
<comment type="caution">
    <text evidence="1">The sequence shown here is derived from an EMBL/GenBank/DDBJ whole genome shotgun (WGS) entry which is preliminary data.</text>
</comment>
<dbReference type="EMBL" id="RKQL01000007">
    <property type="protein sequence ID" value="RPE63032.1"/>
    <property type="molecule type" value="Genomic_DNA"/>
</dbReference>
<dbReference type="RefSeq" id="WP_124224131.1">
    <property type="nucleotide sequence ID" value="NZ_RKQL01000007.1"/>
</dbReference>
<proteinExistence type="predicted"/>
<name>A0A3N4TX52_9BURK</name>
<protein>
    <submittedName>
        <fullName evidence="1">Uncharacterized protein</fullName>
    </submittedName>
</protein>
<dbReference type="OrthoDB" id="9179740at2"/>
<dbReference type="AlphaFoldDB" id="A0A3N4TX52"/>
<gene>
    <name evidence="1" type="ORF">EDC62_2496</name>
</gene>